<reference evidence="2 3" key="1">
    <citation type="submission" date="2011-11" db="EMBL/GenBank/DDBJ databases">
        <title>The Genome Sequence of Fusarium oxysporum PHW815.</title>
        <authorList>
            <consortium name="The Broad Institute Genome Sequencing Platform"/>
            <person name="Ma L.-J."/>
            <person name="Gale L.R."/>
            <person name="Schwartz D.C."/>
            <person name="Zhou S."/>
            <person name="Corby-Kistler H."/>
            <person name="Young S.K."/>
            <person name="Zeng Q."/>
            <person name="Gargeya S."/>
            <person name="Fitzgerald M."/>
            <person name="Haas B."/>
            <person name="Abouelleil A."/>
            <person name="Alvarado L."/>
            <person name="Arachchi H.M."/>
            <person name="Berlin A."/>
            <person name="Brown A."/>
            <person name="Chapman S.B."/>
            <person name="Chen Z."/>
            <person name="Dunbar C."/>
            <person name="Freedman E."/>
            <person name="Gearin G."/>
            <person name="Goldberg J."/>
            <person name="Griggs A."/>
            <person name="Gujja S."/>
            <person name="Heiman D."/>
            <person name="Howarth C."/>
            <person name="Larson L."/>
            <person name="Lui A."/>
            <person name="MacDonald P.J.P."/>
            <person name="Montmayeur A."/>
            <person name="Murphy C."/>
            <person name="Neiman D."/>
            <person name="Pearson M."/>
            <person name="Priest M."/>
            <person name="Roberts A."/>
            <person name="Saif S."/>
            <person name="Shea T."/>
            <person name="Shenoy N."/>
            <person name="Sisk P."/>
            <person name="Stolte C."/>
            <person name="Sykes S."/>
            <person name="Wortman J."/>
            <person name="Nusbaum C."/>
            <person name="Birren B."/>
        </authorList>
    </citation>
    <scope>NUCLEOTIDE SEQUENCE [LARGE SCALE GENOMIC DNA]</scope>
    <source>
        <strain evidence="2 3">54005</strain>
    </source>
</reference>
<name>X0BBN6_FUSOX</name>
<gene>
    <name evidence="2" type="ORF">FOQG_19024</name>
</gene>
<evidence type="ECO:0000256" key="1">
    <source>
        <dbReference type="SAM" id="MobiDB-lite"/>
    </source>
</evidence>
<accession>X0BBN6</accession>
<proteinExistence type="predicted"/>
<dbReference type="AlphaFoldDB" id="X0BBN6"/>
<evidence type="ECO:0000313" key="2">
    <source>
        <dbReference type="EMBL" id="EXK76223.1"/>
    </source>
</evidence>
<keyword evidence="3" id="KW-1185">Reference proteome</keyword>
<feature type="region of interest" description="Disordered" evidence="1">
    <location>
        <begin position="35"/>
        <end position="62"/>
    </location>
</feature>
<feature type="compositionally biased region" description="Basic and acidic residues" evidence="1">
    <location>
        <begin position="46"/>
        <end position="57"/>
    </location>
</feature>
<dbReference type="Proteomes" id="UP000030663">
    <property type="component" value="Unassembled WGS sequence"/>
</dbReference>
<sequence length="76" mass="8576">MVRQGYCCQQKERESQIAFWVPERCNCHGRISRGTGFHRRPSSCKEAAEQTHADKSTVDTLSKRLSTSSSRILGCS</sequence>
<protein>
    <submittedName>
        <fullName evidence="2">Uncharacterized protein</fullName>
    </submittedName>
</protein>
<organism evidence="2 3">
    <name type="scientific">Fusarium oxysporum f. sp. raphani 54005</name>
    <dbReference type="NCBI Taxonomy" id="1089458"/>
    <lineage>
        <taxon>Eukaryota</taxon>
        <taxon>Fungi</taxon>
        <taxon>Dikarya</taxon>
        <taxon>Ascomycota</taxon>
        <taxon>Pezizomycotina</taxon>
        <taxon>Sordariomycetes</taxon>
        <taxon>Hypocreomycetidae</taxon>
        <taxon>Hypocreales</taxon>
        <taxon>Nectriaceae</taxon>
        <taxon>Fusarium</taxon>
        <taxon>Fusarium oxysporum species complex</taxon>
    </lineage>
</organism>
<evidence type="ECO:0000313" key="3">
    <source>
        <dbReference type="Proteomes" id="UP000030663"/>
    </source>
</evidence>
<dbReference type="HOGENOM" id="CLU_2654603_0_0_1"/>
<dbReference type="EMBL" id="JH658745">
    <property type="protein sequence ID" value="EXK76223.1"/>
    <property type="molecule type" value="Genomic_DNA"/>
</dbReference>